<gene>
    <name evidence="2" type="ORF">DF182_16610</name>
</gene>
<evidence type="ECO:0000313" key="3">
    <source>
        <dbReference type="Proteomes" id="UP000253410"/>
    </source>
</evidence>
<evidence type="ECO:0008006" key="4">
    <source>
        <dbReference type="Google" id="ProtNLM"/>
    </source>
</evidence>
<comment type="caution">
    <text evidence="2">The sequence shown here is derived from an EMBL/GenBank/DDBJ whole genome shotgun (WGS) entry which is preliminary data.</text>
</comment>
<feature type="transmembrane region" description="Helical" evidence="1">
    <location>
        <begin position="316"/>
        <end position="343"/>
    </location>
</feature>
<sequence length="344" mass="40400">MKTQPLRQQQDCLNCGNDVPDRFCGHCGQENIDPRETFGHLVKHFVADIFHYDSQFLLTLKYLFTKPGFLSREHREGRRARYVNPIKLYIFTSFIFFFMYFAFAGLPHYDSRAKAHTAEDDKKGARLGSFDELEKQKRKLEAGVKQNDSGAIRNLKLLQMIATSTTVEEFDSIHNQLPDSLKFGPLIKLLARADARGLKRYGSNEEKARAYEERYYHNFPKIMFFCLPLFAFFLKLVYFRNKQWLYTDHAIFTLHFHAFAFIVMSVMLPMLTYFYHYFDDVYQFNGIVSFIIAGYLIIALHKNYGQSILKCCIKGIILYAVYITSLWIILVATNLLVYTYLIYF</sequence>
<proteinExistence type="predicted"/>
<accession>A0A365XPZ2</accession>
<protein>
    <recommendedName>
        <fullName evidence="4">DUF3667 domain-containing protein</fullName>
    </recommendedName>
</protein>
<feature type="transmembrane region" description="Helical" evidence="1">
    <location>
        <begin position="281"/>
        <end position="304"/>
    </location>
</feature>
<feature type="transmembrane region" description="Helical" evidence="1">
    <location>
        <begin position="251"/>
        <end position="275"/>
    </location>
</feature>
<dbReference type="OrthoDB" id="675873at2"/>
<evidence type="ECO:0000313" key="2">
    <source>
        <dbReference type="EMBL" id="RBL88220.1"/>
    </source>
</evidence>
<dbReference type="EMBL" id="QFFJ01000002">
    <property type="protein sequence ID" value="RBL88220.1"/>
    <property type="molecule type" value="Genomic_DNA"/>
</dbReference>
<evidence type="ECO:0000256" key="1">
    <source>
        <dbReference type="SAM" id="Phobius"/>
    </source>
</evidence>
<dbReference type="Proteomes" id="UP000253410">
    <property type="component" value="Unassembled WGS sequence"/>
</dbReference>
<reference evidence="2 3" key="1">
    <citation type="submission" date="2018-05" db="EMBL/GenBank/DDBJ databases">
        <title>Chitinophaga sp. K3CV102501T nov., isolated from isolated from a monsoon evergreen broad-leaved forest soil.</title>
        <authorList>
            <person name="Lv Y."/>
        </authorList>
    </citation>
    <scope>NUCLEOTIDE SEQUENCE [LARGE SCALE GENOMIC DNA]</scope>
    <source>
        <strain evidence="2 3">GDMCC 1.1325</strain>
    </source>
</reference>
<dbReference type="InterPro" id="IPR022134">
    <property type="entry name" value="DUF3667"/>
</dbReference>
<feature type="transmembrane region" description="Helical" evidence="1">
    <location>
        <begin position="222"/>
        <end position="239"/>
    </location>
</feature>
<name>A0A365XPZ2_9BACT</name>
<organism evidence="2 3">
    <name type="scientific">Chitinophaga flava</name>
    <dbReference type="NCBI Taxonomy" id="2259036"/>
    <lineage>
        <taxon>Bacteria</taxon>
        <taxon>Pseudomonadati</taxon>
        <taxon>Bacteroidota</taxon>
        <taxon>Chitinophagia</taxon>
        <taxon>Chitinophagales</taxon>
        <taxon>Chitinophagaceae</taxon>
        <taxon>Chitinophaga</taxon>
    </lineage>
</organism>
<keyword evidence="1" id="KW-1133">Transmembrane helix</keyword>
<dbReference type="Pfam" id="PF12412">
    <property type="entry name" value="DUF3667"/>
    <property type="match status" value="1"/>
</dbReference>
<feature type="transmembrane region" description="Helical" evidence="1">
    <location>
        <begin position="88"/>
        <end position="106"/>
    </location>
</feature>
<keyword evidence="1" id="KW-0812">Transmembrane</keyword>
<keyword evidence="1" id="KW-0472">Membrane</keyword>
<dbReference type="RefSeq" id="WP_113616972.1">
    <property type="nucleotide sequence ID" value="NZ_QFFJ01000002.1"/>
</dbReference>
<keyword evidence="3" id="KW-1185">Reference proteome</keyword>
<dbReference type="AlphaFoldDB" id="A0A365XPZ2"/>